<keyword evidence="1" id="KW-0479">Metal-binding</keyword>
<dbReference type="InterPro" id="IPR014013">
    <property type="entry name" value="Helic_SF1/SF2_ATP-bd_DinG/Rad3"/>
</dbReference>
<dbReference type="GO" id="GO:0051539">
    <property type="term" value="F:4 iron, 4 sulfur cluster binding"/>
    <property type="evidence" value="ECO:0007669"/>
    <property type="project" value="TreeGrafter"/>
</dbReference>
<accession>A0A975H588</accession>
<dbReference type="EMBL" id="CP071796">
    <property type="protein sequence ID" value="QTD47190.1"/>
    <property type="molecule type" value="Genomic_DNA"/>
</dbReference>
<dbReference type="InterPro" id="IPR045028">
    <property type="entry name" value="DinG/Rad3-like"/>
</dbReference>
<gene>
    <name evidence="11" type="ORF">J1M35_10145</name>
</gene>
<evidence type="ECO:0000256" key="1">
    <source>
        <dbReference type="ARBA" id="ARBA00022723"/>
    </source>
</evidence>
<name>A0A975H588_9BURK</name>
<reference evidence="11" key="1">
    <citation type="submission" date="2021-03" db="EMBL/GenBank/DDBJ databases">
        <title>Ottowia sp. 27C isolated from the cloaca of a Giant Asian pond turtle (Heosemys grandis).</title>
        <authorList>
            <person name="Spergser J."/>
            <person name="Busse H.-J."/>
        </authorList>
    </citation>
    <scope>NUCLEOTIDE SEQUENCE</scope>
    <source>
        <strain evidence="11">27C</strain>
    </source>
</reference>
<protein>
    <recommendedName>
        <fullName evidence="10">Helicase ATP-binding domain-containing protein</fullName>
    </recommendedName>
</protein>
<dbReference type="AlphaFoldDB" id="A0A975H588"/>
<evidence type="ECO:0000256" key="8">
    <source>
        <dbReference type="ARBA" id="ARBA00023235"/>
    </source>
</evidence>
<dbReference type="PANTHER" id="PTHR11472:SF59">
    <property type="entry name" value="ATP-DEPENDENT DNA HELICASE DING"/>
    <property type="match status" value="1"/>
</dbReference>
<evidence type="ECO:0000256" key="9">
    <source>
        <dbReference type="SAM" id="MobiDB-lite"/>
    </source>
</evidence>
<dbReference type="Gene3D" id="3.40.50.300">
    <property type="entry name" value="P-loop containing nucleotide triphosphate hydrolases"/>
    <property type="match status" value="1"/>
</dbReference>
<dbReference type="GO" id="GO:0006281">
    <property type="term" value="P:DNA repair"/>
    <property type="evidence" value="ECO:0007669"/>
    <property type="project" value="TreeGrafter"/>
</dbReference>
<dbReference type="Pfam" id="PF06733">
    <property type="entry name" value="DEAD_2"/>
    <property type="match status" value="1"/>
</dbReference>
<evidence type="ECO:0000256" key="2">
    <source>
        <dbReference type="ARBA" id="ARBA00022741"/>
    </source>
</evidence>
<keyword evidence="12" id="KW-1185">Reference proteome</keyword>
<evidence type="ECO:0000256" key="3">
    <source>
        <dbReference type="ARBA" id="ARBA00022801"/>
    </source>
</evidence>
<dbReference type="KEGG" id="otd:J1M35_10145"/>
<keyword evidence="6" id="KW-0408">Iron</keyword>
<keyword evidence="5" id="KW-0067">ATP-binding</keyword>
<dbReference type="Proteomes" id="UP000663903">
    <property type="component" value="Chromosome"/>
</dbReference>
<keyword evidence="2" id="KW-0547">Nucleotide-binding</keyword>
<dbReference type="GO" id="GO:0046872">
    <property type="term" value="F:metal ion binding"/>
    <property type="evidence" value="ECO:0007669"/>
    <property type="project" value="UniProtKB-KW"/>
</dbReference>
<organism evidence="11 12">
    <name type="scientific">Ottowia testudinis</name>
    <dbReference type="NCBI Taxonomy" id="2816950"/>
    <lineage>
        <taxon>Bacteria</taxon>
        <taxon>Pseudomonadati</taxon>
        <taxon>Pseudomonadota</taxon>
        <taxon>Betaproteobacteria</taxon>
        <taxon>Burkholderiales</taxon>
        <taxon>Comamonadaceae</taxon>
        <taxon>Ottowia</taxon>
    </lineage>
</organism>
<dbReference type="PANTHER" id="PTHR11472">
    <property type="entry name" value="DNA REPAIR DEAD HELICASE RAD3/XP-D SUBFAMILY MEMBER"/>
    <property type="match status" value="1"/>
</dbReference>
<evidence type="ECO:0000256" key="4">
    <source>
        <dbReference type="ARBA" id="ARBA00022806"/>
    </source>
</evidence>
<dbReference type="GO" id="GO:0005524">
    <property type="term" value="F:ATP binding"/>
    <property type="evidence" value="ECO:0007669"/>
    <property type="project" value="UniProtKB-KW"/>
</dbReference>
<dbReference type="PROSITE" id="PS51193">
    <property type="entry name" value="HELICASE_ATP_BIND_2"/>
    <property type="match status" value="1"/>
</dbReference>
<dbReference type="InterPro" id="IPR006555">
    <property type="entry name" value="ATP-dep_Helicase_C"/>
</dbReference>
<keyword evidence="7" id="KW-0411">Iron-sulfur</keyword>
<keyword evidence="4" id="KW-0347">Helicase</keyword>
<evidence type="ECO:0000259" key="10">
    <source>
        <dbReference type="PROSITE" id="PS51193"/>
    </source>
</evidence>
<dbReference type="InterPro" id="IPR027417">
    <property type="entry name" value="P-loop_NTPase"/>
</dbReference>
<dbReference type="GO" id="GO:0003677">
    <property type="term" value="F:DNA binding"/>
    <property type="evidence" value="ECO:0007669"/>
    <property type="project" value="InterPro"/>
</dbReference>
<proteinExistence type="predicted"/>
<dbReference type="GO" id="GO:0009432">
    <property type="term" value="P:SOS response"/>
    <property type="evidence" value="ECO:0007669"/>
    <property type="project" value="TreeGrafter"/>
</dbReference>
<dbReference type="Pfam" id="PF13307">
    <property type="entry name" value="Helicase_C_2"/>
    <property type="match status" value="1"/>
</dbReference>
<dbReference type="GO" id="GO:0033677">
    <property type="term" value="F:DNA/RNA helicase activity"/>
    <property type="evidence" value="ECO:0007669"/>
    <property type="project" value="TreeGrafter"/>
</dbReference>
<evidence type="ECO:0000256" key="5">
    <source>
        <dbReference type="ARBA" id="ARBA00022840"/>
    </source>
</evidence>
<evidence type="ECO:0000313" key="12">
    <source>
        <dbReference type="Proteomes" id="UP000663903"/>
    </source>
</evidence>
<evidence type="ECO:0000256" key="6">
    <source>
        <dbReference type="ARBA" id="ARBA00023004"/>
    </source>
</evidence>
<dbReference type="InterPro" id="IPR010614">
    <property type="entry name" value="RAD3-like_helicase_DEAD"/>
</dbReference>
<dbReference type="GO" id="GO:0016818">
    <property type="term" value="F:hydrolase activity, acting on acid anhydrides, in phosphorus-containing anhydrides"/>
    <property type="evidence" value="ECO:0007669"/>
    <property type="project" value="InterPro"/>
</dbReference>
<dbReference type="RefSeq" id="WP_208011086.1">
    <property type="nucleotide sequence ID" value="NZ_CP071796.1"/>
</dbReference>
<evidence type="ECO:0000256" key="7">
    <source>
        <dbReference type="ARBA" id="ARBA00023014"/>
    </source>
</evidence>
<dbReference type="SUPFAM" id="SSF52540">
    <property type="entry name" value="P-loop containing nucleoside triphosphate hydrolases"/>
    <property type="match status" value="2"/>
</dbReference>
<keyword evidence="3" id="KW-0378">Hydrolase</keyword>
<feature type="compositionally biased region" description="Basic residues" evidence="9">
    <location>
        <begin position="656"/>
        <end position="668"/>
    </location>
</feature>
<feature type="domain" description="Helicase ATP-binding" evidence="10">
    <location>
        <begin position="16"/>
        <end position="319"/>
    </location>
</feature>
<keyword evidence="8" id="KW-0413">Isomerase</keyword>
<evidence type="ECO:0000313" key="11">
    <source>
        <dbReference type="EMBL" id="QTD47190.1"/>
    </source>
</evidence>
<sequence length="723" mass="78048">MLAEHEKGLIRRCLDAVRQGMPGFTSRQSQLRMMAAVAHALATIGDEAGRAQGAHLAVIEAGTGTGKTLGYLLPALVLAHLRGKHLVVASSTVALQEQLLHKDVPALRQCLPFEVRCVLAKGRARYVCPMRLETGERADAVLPEDPDAAEHNDAQAGRTIKVRLLGRLAKAFAEGTWSGDRDTWPSAIPDADWRAVSTDRQGCLGGKCPRINCCPFYLARQEMKDADLIVANHDLLLAAADMEPGAVLPDLAETMLVLDEAHGLPAKVVGHCASRHTLKGAQVWTERAAVLAVDAATALRLDEALKEAVTSASLVLDERLGALHAAITEDCHFEGRNPVWRCPHGLLPERWREIGIGLAQAAEAMTRAVQAMREAVVVAAGDRPVQAQAFLTGLGFYLGKLGHVEQTWAWMLSDDVARTLPTARWVECRAGAAHAMDYLVCAAPIGGGERLRALLWERTGAVVLTSATLRACSRFEPFLEECGLLAYPALLRLDVPSPFDYARRATLHVPRVQAHPRDAVAHTQEVLERLPALLQSEPGALVLFASGRQMKAVYEGLPESFRSRVLMQGLLSRPELIARHKQRVDRGEPSVLFGLASLAEGVDLPGHYCTPRRCRQAALRGAQQSDGTGAARMGRAARALGLHGAERARSWNPARPGRRQAAAHRRRQWVRDRVRSPPRGHALGAPVVARPAAVSDGGRGNAANAASGFGADGLNPRLLLFTV</sequence>
<feature type="region of interest" description="Disordered" evidence="9">
    <location>
        <begin position="650"/>
        <end position="683"/>
    </location>
</feature>
<dbReference type="GO" id="GO:0003678">
    <property type="term" value="F:DNA helicase activity"/>
    <property type="evidence" value="ECO:0007669"/>
    <property type="project" value="InterPro"/>
</dbReference>